<reference evidence="1 2" key="1">
    <citation type="submission" date="2021-07" db="EMBL/GenBank/DDBJ databases">
        <title>Stakelama flava sp. nov., a novel endophytic bacterium isolated from branch of Kandelia candel.</title>
        <authorList>
            <person name="Tuo L."/>
        </authorList>
    </citation>
    <scope>NUCLEOTIDE SEQUENCE [LARGE SCALE GENOMIC DNA]</scope>
    <source>
        <strain evidence="1 2">CBK3Z-3</strain>
    </source>
</reference>
<dbReference type="EMBL" id="JAHWZX010000011">
    <property type="protein sequence ID" value="MBW4331642.1"/>
    <property type="molecule type" value="Genomic_DNA"/>
</dbReference>
<keyword evidence="2" id="KW-1185">Reference proteome</keyword>
<dbReference type="Proteomes" id="UP001197214">
    <property type="component" value="Unassembled WGS sequence"/>
</dbReference>
<proteinExistence type="predicted"/>
<evidence type="ECO:0000313" key="1">
    <source>
        <dbReference type="EMBL" id="MBW4331642.1"/>
    </source>
</evidence>
<sequence>MRSRQTGVLGEEEDSIKPAYPTAIAALLIATTLAGSAQHSAFAQIVLNAVPTPVAQSVFRLAMFDISLRRDTQTLARLSPKSAPDLSFVPADREAERAGDGYNHLGDINLRLRFAGEGWRDFASAHHRSPITPLAVHGNTIAAADITATMGSGFPLDLRRAWIAGDDGLILRFTLTNPTDRAIEIGGLGMPMVFDNIITDRSLGTAHAKASFTDPYIGRDAGYLQVTRLNGKGPALLVLPEKGTPLEAYRPLRNPDEAGGDANIFTERTPRSQTAEGFYDWTVASKGFAEREWKQAGRQWNAPTSIILPPGGERSFGVRLVQSPDIRGIEDTLAAHGRPVAVGIPGYVVPADMDASLFVKAPQRITGFSSFPDHSLTVAEQAPRGQWRRFAVTGHGFGRARLTIRYADGSAQTVSYYLTKPLGQTVADLGRFTTTRQWFDDANDPFHRAPAILSYDDESGKILTQEERVWIAGMSDEGGAGSWVAAMMKQLDNPVPEEVAKLETLVDETVLGKLQVADGPYAGGVKKSLFYYDPKAFPGYYAPGTDWTGWTAWSKEQADDLGRSFNYPHVAIGHWVLYRLARDHQGLVKAHPANWYLDHAYQTIVAMMREAPHYAQFGQMEGEVFLEILKDLSREGMRRKAADLQKLMKTRADHWATLRYPFGSEMAWDSTGQPEVYAWMRFFNHQHLADETREVILGYDPTIPSWGYNGNARRYWDFLYGGKYARIERQIHHYGSTNNAIPLFQAYRRNPEDLYLLRVAYGGLMGGITNIDQKGFGSAAFHSWPDRMRWDPYTGDYGMGFFGHAYASATYMVNDPQFGWIAFGGNLKQSGGRIRVVPKDSARSRFFIAPAALWLTLDAGKFDAIEFDPAKGTVSIMLAPATANTDTAFLRIERTADGPGYSLAGYEKVRGAFSIPLSSTETRIVLHRAET</sequence>
<evidence type="ECO:0000313" key="2">
    <source>
        <dbReference type="Proteomes" id="UP001197214"/>
    </source>
</evidence>
<gene>
    <name evidence="1" type="ORF">KY084_12255</name>
</gene>
<protein>
    <recommendedName>
        <fullName evidence="3">Glycoside hydrolase</fullName>
    </recommendedName>
</protein>
<dbReference type="InterPro" id="IPR043750">
    <property type="entry name" value="DUF5695"/>
</dbReference>
<accession>A0ABS6XN55</accession>
<dbReference type="RefSeq" id="WP_343228008.1">
    <property type="nucleotide sequence ID" value="NZ_JAHWZX010000011.1"/>
</dbReference>
<name>A0ABS6XN55_9SPHN</name>
<organism evidence="1 2">
    <name type="scientific">Stakelama flava</name>
    <dbReference type="NCBI Taxonomy" id="2860338"/>
    <lineage>
        <taxon>Bacteria</taxon>
        <taxon>Pseudomonadati</taxon>
        <taxon>Pseudomonadota</taxon>
        <taxon>Alphaproteobacteria</taxon>
        <taxon>Sphingomonadales</taxon>
        <taxon>Sphingomonadaceae</taxon>
        <taxon>Stakelama</taxon>
    </lineage>
</organism>
<dbReference type="Pfam" id="PF18951">
    <property type="entry name" value="DUF5695"/>
    <property type="match status" value="1"/>
</dbReference>
<evidence type="ECO:0008006" key="3">
    <source>
        <dbReference type="Google" id="ProtNLM"/>
    </source>
</evidence>
<comment type="caution">
    <text evidence="1">The sequence shown here is derived from an EMBL/GenBank/DDBJ whole genome shotgun (WGS) entry which is preliminary data.</text>
</comment>